<feature type="region of interest" description="Disordered" evidence="9">
    <location>
        <begin position="217"/>
        <end position="305"/>
    </location>
</feature>
<keyword evidence="5 7" id="KW-0040">ANK repeat</keyword>
<proteinExistence type="predicted"/>
<dbReference type="InterPro" id="IPR047163">
    <property type="entry name" value="ASPP1/2"/>
</dbReference>
<keyword evidence="6" id="KW-0539">Nucleus</keyword>
<evidence type="ECO:0000313" key="11">
    <source>
        <dbReference type="EMBL" id="VDD95131.1"/>
    </source>
</evidence>
<evidence type="ECO:0000256" key="2">
    <source>
        <dbReference type="ARBA" id="ARBA00022443"/>
    </source>
</evidence>
<name>A0A0N4VI86_ENTVE</name>
<feature type="region of interest" description="Disordered" evidence="9">
    <location>
        <begin position="1"/>
        <end position="20"/>
    </location>
</feature>
<keyword evidence="2 8" id="KW-0728">SH3 domain</keyword>
<dbReference type="AlphaFoldDB" id="A0A0N4VI86"/>
<keyword evidence="3" id="KW-0053">Apoptosis</keyword>
<organism evidence="13">
    <name type="scientific">Enterobius vermicularis</name>
    <name type="common">Human pinworm</name>
    <dbReference type="NCBI Taxonomy" id="51028"/>
    <lineage>
        <taxon>Eukaryota</taxon>
        <taxon>Metazoa</taxon>
        <taxon>Ecdysozoa</taxon>
        <taxon>Nematoda</taxon>
        <taxon>Chromadorea</taxon>
        <taxon>Rhabditida</taxon>
        <taxon>Spirurina</taxon>
        <taxon>Oxyuridomorpha</taxon>
        <taxon>Oxyuroidea</taxon>
        <taxon>Oxyuridae</taxon>
        <taxon>Enterobius</taxon>
    </lineage>
</organism>
<dbReference type="STRING" id="51028.A0A0N4VI86"/>
<evidence type="ECO:0000256" key="5">
    <source>
        <dbReference type="ARBA" id="ARBA00023043"/>
    </source>
</evidence>
<evidence type="ECO:0000256" key="7">
    <source>
        <dbReference type="PROSITE-ProRule" id="PRU00023"/>
    </source>
</evidence>
<feature type="repeat" description="ANK" evidence="7">
    <location>
        <begin position="573"/>
        <end position="605"/>
    </location>
</feature>
<reference evidence="13" key="1">
    <citation type="submission" date="2017-02" db="UniProtKB">
        <authorList>
            <consortium name="WormBaseParasite"/>
        </authorList>
    </citation>
    <scope>IDENTIFICATION</scope>
</reference>
<feature type="compositionally biased region" description="Pro residues" evidence="9">
    <location>
        <begin position="11"/>
        <end position="20"/>
    </location>
</feature>
<evidence type="ECO:0000313" key="13">
    <source>
        <dbReference type="WBParaSite" id="EVEC_0001053901-mRNA-1"/>
    </source>
</evidence>
<dbReference type="PANTHER" id="PTHR24131">
    <property type="entry name" value="APOPTOSIS-STIMULATING OF P53 PROTEIN"/>
    <property type="match status" value="1"/>
</dbReference>
<dbReference type="GO" id="GO:0002039">
    <property type="term" value="F:p53 binding"/>
    <property type="evidence" value="ECO:0007669"/>
    <property type="project" value="InterPro"/>
</dbReference>
<dbReference type="EMBL" id="UXUI01010358">
    <property type="protein sequence ID" value="VDD95131.1"/>
    <property type="molecule type" value="Genomic_DNA"/>
</dbReference>
<dbReference type="GO" id="GO:0006915">
    <property type="term" value="P:apoptotic process"/>
    <property type="evidence" value="ECO:0007669"/>
    <property type="project" value="UniProtKB-KW"/>
</dbReference>
<evidence type="ECO:0000256" key="3">
    <source>
        <dbReference type="ARBA" id="ARBA00022703"/>
    </source>
</evidence>
<dbReference type="PROSITE" id="PS50088">
    <property type="entry name" value="ANK_REPEAT"/>
    <property type="match status" value="1"/>
</dbReference>
<dbReference type="GO" id="GO:0042981">
    <property type="term" value="P:regulation of apoptotic process"/>
    <property type="evidence" value="ECO:0007669"/>
    <property type="project" value="InterPro"/>
</dbReference>
<evidence type="ECO:0000256" key="1">
    <source>
        <dbReference type="ARBA" id="ARBA00004123"/>
    </source>
</evidence>
<sequence length="733" mass="82488">MSRQPIRVVAKPPPAQPPRPIQNWRNNSYNEMLRISEQQRKLIEANRREIEERQARGTKVENAAARLATLRNEVHLEFLFHPEAMVLREEREMARLTAMQREAREVCVERAAAERQLFGLQSTFSSQEQQLRNAASKVEYLTTQLALLHRRRLSAVTAAIAQQRKVNSAYAAQNSSIQSDDTSRSTTSSDCIVRPRASVEPFQITRPSIIMSNEEKRQINLPPPPPPPPPMLAVPSRTPSALQHNSRTSSVNEGDSTDRVVFRAQPVVDRGCREETPSPPKDPYPSPYDGGQEQCKGSSENKNSVCTVSTISPSKLPNGILNTDPAYGQARRTANIHHFWNETRAFDEEQPPADLVRRLMKEDENKLARADQISIRADTLRAAKRRSWAQQESSVDETEHIRKILCEEQKKGRTHLVLDPHLEMILNHASHHQETHEEVVTTESSDATTSSTPTSETELLEKSKELEEKQIVIEDVVEKDFESSPVQQQWVDEEIEEKTVDTSLTSEIDVETLKLIKPPPEKGILRTANSKKSNRRIVFDPLALLLDAALEGEMDLVKSSAAKMTNLSASNDEGITALHNAICAGQYDIVQFLVESGADVNAQDSDGWTPLHCAASCNNLLMMYAAYSYEAERDDELTFPANSCLTVIDKDTGEQTWWLCEYTSEDSKEVKRGLVPKNFLSLYPSLTSRHSDFKHFELPIEMPNTGNEKNNNMFKDDQLNAVIQPPLMLSAAS</sequence>
<feature type="domain" description="SH3" evidence="10">
    <location>
        <begin position="618"/>
        <end position="685"/>
    </location>
</feature>
<feature type="compositionally biased region" description="Polar residues" evidence="9">
    <location>
        <begin position="237"/>
        <end position="254"/>
    </location>
</feature>
<dbReference type="Proteomes" id="UP000274131">
    <property type="component" value="Unassembled WGS sequence"/>
</dbReference>
<evidence type="ECO:0000256" key="8">
    <source>
        <dbReference type="PROSITE-ProRule" id="PRU00192"/>
    </source>
</evidence>
<feature type="compositionally biased region" description="Low complexity" evidence="9">
    <location>
        <begin position="175"/>
        <end position="190"/>
    </location>
</feature>
<evidence type="ECO:0000256" key="4">
    <source>
        <dbReference type="ARBA" id="ARBA00022737"/>
    </source>
</evidence>
<dbReference type="WBParaSite" id="EVEC_0001053901-mRNA-1">
    <property type="protein sequence ID" value="EVEC_0001053901-mRNA-1"/>
    <property type="gene ID" value="EVEC_0001053901"/>
</dbReference>
<dbReference type="Gene3D" id="1.25.40.20">
    <property type="entry name" value="Ankyrin repeat-containing domain"/>
    <property type="match status" value="2"/>
</dbReference>
<feature type="compositionally biased region" description="Low complexity" evidence="9">
    <location>
        <begin position="441"/>
        <end position="457"/>
    </location>
</feature>
<dbReference type="InterPro" id="IPR001452">
    <property type="entry name" value="SH3_domain"/>
</dbReference>
<dbReference type="GO" id="GO:0005634">
    <property type="term" value="C:nucleus"/>
    <property type="evidence" value="ECO:0007669"/>
    <property type="project" value="UniProtKB-SubCell"/>
</dbReference>
<dbReference type="SMART" id="SM00326">
    <property type="entry name" value="SH3"/>
    <property type="match status" value="1"/>
</dbReference>
<feature type="region of interest" description="Disordered" evidence="9">
    <location>
        <begin position="167"/>
        <end position="197"/>
    </location>
</feature>
<keyword evidence="4" id="KW-0677">Repeat</keyword>
<evidence type="ECO:0000256" key="9">
    <source>
        <dbReference type="SAM" id="MobiDB-lite"/>
    </source>
</evidence>
<dbReference type="SMART" id="SM00248">
    <property type="entry name" value="ANK"/>
    <property type="match status" value="2"/>
</dbReference>
<protein>
    <submittedName>
        <fullName evidence="13">SH3 domain-containing protein</fullName>
    </submittedName>
</protein>
<feature type="compositionally biased region" description="Pro residues" evidence="9">
    <location>
        <begin position="277"/>
        <end position="286"/>
    </location>
</feature>
<feature type="region of interest" description="Disordered" evidence="9">
    <location>
        <begin position="431"/>
        <end position="462"/>
    </location>
</feature>
<dbReference type="InterPro" id="IPR036028">
    <property type="entry name" value="SH3-like_dom_sf"/>
</dbReference>
<evidence type="ECO:0000259" key="10">
    <source>
        <dbReference type="PROSITE" id="PS50002"/>
    </source>
</evidence>
<reference evidence="11 12" key="2">
    <citation type="submission" date="2018-10" db="EMBL/GenBank/DDBJ databases">
        <authorList>
            <consortium name="Pathogen Informatics"/>
        </authorList>
    </citation>
    <scope>NUCLEOTIDE SEQUENCE [LARGE SCALE GENOMIC DNA]</scope>
</reference>
<dbReference type="InterPro" id="IPR036770">
    <property type="entry name" value="Ankyrin_rpt-contain_sf"/>
</dbReference>
<dbReference type="SUPFAM" id="SSF50044">
    <property type="entry name" value="SH3-domain"/>
    <property type="match status" value="1"/>
</dbReference>
<dbReference type="PROSITE" id="PS50297">
    <property type="entry name" value="ANK_REP_REGION"/>
    <property type="match status" value="1"/>
</dbReference>
<evidence type="ECO:0000313" key="12">
    <source>
        <dbReference type="Proteomes" id="UP000274131"/>
    </source>
</evidence>
<dbReference type="Pfam" id="PF12796">
    <property type="entry name" value="Ank_2"/>
    <property type="match status" value="1"/>
</dbReference>
<dbReference type="OrthoDB" id="10038642at2759"/>
<gene>
    <name evidence="11" type="ORF">EVEC_LOCUS9882</name>
</gene>
<dbReference type="PROSITE" id="PS50002">
    <property type="entry name" value="SH3"/>
    <property type="match status" value="1"/>
</dbReference>
<dbReference type="PANTHER" id="PTHR24131:SF10">
    <property type="entry name" value="ANKYRIN-REPEAT, SH3-DOMAIN, AND PROLINE-RICH-REGION CONTAINING PROTEIN, ISOFORM B"/>
    <property type="match status" value="1"/>
</dbReference>
<accession>A0A0N4VI86</accession>
<feature type="compositionally biased region" description="Pro residues" evidence="9">
    <location>
        <begin position="221"/>
        <end position="232"/>
    </location>
</feature>
<dbReference type="InterPro" id="IPR002110">
    <property type="entry name" value="Ankyrin_rpt"/>
</dbReference>
<feature type="compositionally biased region" description="Polar residues" evidence="9">
    <location>
        <begin position="295"/>
        <end position="305"/>
    </location>
</feature>
<dbReference type="Pfam" id="PF00018">
    <property type="entry name" value="SH3_1"/>
    <property type="match status" value="1"/>
</dbReference>
<dbReference type="SUPFAM" id="SSF48403">
    <property type="entry name" value="Ankyrin repeat"/>
    <property type="match status" value="1"/>
</dbReference>
<comment type="subcellular location">
    <subcellularLocation>
        <location evidence="1">Nucleus</location>
    </subcellularLocation>
</comment>
<keyword evidence="12" id="KW-1185">Reference proteome</keyword>
<evidence type="ECO:0000256" key="6">
    <source>
        <dbReference type="ARBA" id="ARBA00023242"/>
    </source>
</evidence>